<evidence type="ECO:0000256" key="4">
    <source>
        <dbReference type="ARBA" id="ARBA00023136"/>
    </source>
</evidence>
<dbReference type="GO" id="GO:0016020">
    <property type="term" value="C:membrane"/>
    <property type="evidence" value="ECO:0007669"/>
    <property type="project" value="UniProtKB-SubCell"/>
</dbReference>
<keyword evidence="4 5" id="KW-0472">Membrane</keyword>
<feature type="transmembrane region" description="Helical" evidence="5">
    <location>
        <begin position="101"/>
        <end position="121"/>
    </location>
</feature>
<sequence length="166" mass="18250">MTSIDWGILAVLAISAALSLRRGFVKEALSLVSWIAAFVIARIFSGNLATLLVDYIDTPSARWVVAFIILFAGTVTIGAMINHLVVEMIRITGLSSTDRVFGMVFGLVRGLLILVAIVYGLQYTAVPKDPWWQDSTLMPHLEILADWARKVLPSATDHVMSYTDNL</sequence>
<feature type="transmembrane region" description="Helical" evidence="5">
    <location>
        <begin position="33"/>
        <end position="56"/>
    </location>
</feature>
<gene>
    <name evidence="6" type="ORF">A9R00_09730</name>
</gene>
<proteinExistence type="predicted"/>
<protein>
    <submittedName>
        <fullName evidence="6">Colicin V production CvpA</fullName>
    </submittedName>
</protein>
<dbReference type="AlphaFoldDB" id="A0A1Y5HU41"/>
<keyword evidence="2 5" id="KW-0812">Transmembrane</keyword>
<comment type="subcellular location">
    <subcellularLocation>
        <location evidence="1">Membrane</location>
        <topology evidence="1">Multi-pass membrane protein</topology>
    </subcellularLocation>
</comment>
<evidence type="ECO:0000313" key="6">
    <source>
        <dbReference type="EMBL" id="OUS39384.1"/>
    </source>
</evidence>
<dbReference type="PANTHER" id="PTHR36926:SF1">
    <property type="entry name" value="COLICIN V PRODUCTION PROTEIN"/>
    <property type="match status" value="1"/>
</dbReference>
<dbReference type="GO" id="GO:0009403">
    <property type="term" value="P:toxin biosynthetic process"/>
    <property type="evidence" value="ECO:0007669"/>
    <property type="project" value="InterPro"/>
</dbReference>
<dbReference type="Pfam" id="PF02674">
    <property type="entry name" value="Colicin_V"/>
    <property type="match status" value="1"/>
</dbReference>
<keyword evidence="3 5" id="KW-1133">Transmembrane helix</keyword>
<reference evidence="7" key="1">
    <citation type="journal article" date="2017" name="Proc. Natl. Acad. Sci. U.S.A.">
        <title>Simulation of Deepwater Horizon oil plume reveals substrate specialization within a complex community of hydrocarbon degraders.</title>
        <authorList>
            <person name="Hu P."/>
            <person name="Dubinsky E.A."/>
            <person name="Probst A.J."/>
            <person name="Wang J."/>
            <person name="Sieber C.M.K."/>
            <person name="Tom L.M."/>
            <person name="Gardinali P."/>
            <person name="Banfield J.F."/>
            <person name="Atlas R.M."/>
            <person name="Andersen G.L."/>
        </authorList>
    </citation>
    <scope>NUCLEOTIDE SEQUENCE [LARGE SCALE GENOMIC DNA]</scope>
</reference>
<feature type="transmembrane region" description="Helical" evidence="5">
    <location>
        <begin position="63"/>
        <end position="81"/>
    </location>
</feature>
<dbReference type="InterPro" id="IPR003825">
    <property type="entry name" value="Colicin-V_CvpA"/>
</dbReference>
<comment type="caution">
    <text evidence="6">The sequence shown here is derived from an EMBL/GenBank/DDBJ whole genome shotgun (WGS) entry which is preliminary data.</text>
</comment>
<evidence type="ECO:0000256" key="3">
    <source>
        <dbReference type="ARBA" id="ARBA00022989"/>
    </source>
</evidence>
<name>A0A1Y5HU41_OLEAN</name>
<evidence type="ECO:0000256" key="1">
    <source>
        <dbReference type="ARBA" id="ARBA00004141"/>
    </source>
</evidence>
<dbReference type="PANTHER" id="PTHR36926">
    <property type="entry name" value="COLICIN V PRODUCTION PROTEIN"/>
    <property type="match status" value="1"/>
</dbReference>
<dbReference type="InterPro" id="IPR052719">
    <property type="entry name" value="CvpA-like"/>
</dbReference>
<accession>A0A1Y5HU41</accession>
<organism evidence="6 7">
    <name type="scientific">Oleispira antarctica</name>
    <dbReference type="NCBI Taxonomy" id="188908"/>
    <lineage>
        <taxon>Bacteria</taxon>
        <taxon>Pseudomonadati</taxon>
        <taxon>Pseudomonadota</taxon>
        <taxon>Gammaproteobacteria</taxon>
        <taxon>Oceanospirillales</taxon>
        <taxon>Oceanospirillaceae</taxon>
        <taxon>Oleispira</taxon>
    </lineage>
</organism>
<evidence type="ECO:0000313" key="7">
    <source>
        <dbReference type="Proteomes" id="UP000227088"/>
    </source>
</evidence>
<dbReference type="EMBL" id="MABE01000563">
    <property type="protein sequence ID" value="OUS39384.1"/>
    <property type="molecule type" value="Genomic_DNA"/>
</dbReference>
<evidence type="ECO:0000256" key="5">
    <source>
        <dbReference type="SAM" id="Phobius"/>
    </source>
</evidence>
<dbReference type="Proteomes" id="UP000227088">
    <property type="component" value="Unassembled WGS sequence"/>
</dbReference>
<evidence type="ECO:0000256" key="2">
    <source>
        <dbReference type="ARBA" id="ARBA00022692"/>
    </source>
</evidence>